<protein>
    <submittedName>
        <fullName evidence="3">Toxin RelE4</fullName>
    </submittedName>
</protein>
<dbReference type="InterPro" id="IPR035093">
    <property type="entry name" value="RelE/ParE_toxin_dom_sf"/>
</dbReference>
<dbReference type="EMBL" id="LRRD01000112">
    <property type="protein sequence ID" value="KXW57139.1"/>
    <property type="molecule type" value="Genomic_DNA"/>
</dbReference>
<name>A0A149VV95_9PROT</name>
<dbReference type="Pfam" id="PF05016">
    <property type="entry name" value="ParE_toxin"/>
    <property type="match status" value="1"/>
</dbReference>
<reference evidence="3 4" key="1">
    <citation type="submission" date="2016-01" db="EMBL/GenBank/DDBJ databases">
        <title>Genome sequence of the acidophilic iron oxidising Ferrovum strain Z-31.</title>
        <authorList>
            <person name="Poehlein A."/>
            <person name="Ullrich S.R."/>
            <person name="Schloemann M."/>
            <person name="Muehling M."/>
            <person name="Daniel R."/>
        </authorList>
    </citation>
    <scope>NUCLEOTIDE SEQUENCE [LARGE SCALE GENOMIC DNA]</scope>
    <source>
        <strain evidence="3 4">Z-31</strain>
    </source>
</reference>
<dbReference type="AlphaFoldDB" id="A0A149VV95"/>
<keyword evidence="2" id="KW-1277">Toxin-antitoxin system</keyword>
<dbReference type="NCBIfam" id="TIGR02385">
    <property type="entry name" value="RelE_StbE"/>
    <property type="match status" value="1"/>
</dbReference>
<dbReference type="Proteomes" id="UP000075653">
    <property type="component" value="Unassembled WGS sequence"/>
</dbReference>
<keyword evidence="4" id="KW-1185">Reference proteome</keyword>
<comment type="caution">
    <text evidence="3">The sequence shown here is derived from an EMBL/GenBank/DDBJ whole genome shotgun (WGS) entry which is preliminary data.</text>
</comment>
<comment type="similarity">
    <text evidence="1">Belongs to the RelE toxin family.</text>
</comment>
<accession>A0A149VV95</accession>
<evidence type="ECO:0000313" key="3">
    <source>
        <dbReference type="EMBL" id="KXW57139.1"/>
    </source>
</evidence>
<gene>
    <name evidence="3" type="primary">relE4</name>
    <name evidence="3" type="ORF">FEMY_23450</name>
</gene>
<dbReference type="Gene3D" id="3.30.2310.20">
    <property type="entry name" value="RelE-like"/>
    <property type="match status" value="1"/>
</dbReference>
<dbReference type="InterPro" id="IPR007712">
    <property type="entry name" value="RelE/ParE_toxin"/>
</dbReference>
<sequence length="97" mass="11403">MLVWLRRAITDRDAQLDYIAQDNPRAAIEQGDRIVHQVGRLIQHPEMGRAGRKQGTRELVISRTPFIVIYRIKGKRIELLRVLHGAQQWPKEIKTRR</sequence>
<dbReference type="InterPro" id="IPR051803">
    <property type="entry name" value="TA_system_RelE-like_toxin"/>
</dbReference>
<dbReference type="PANTHER" id="PTHR33755">
    <property type="entry name" value="TOXIN PARE1-RELATED"/>
    <property type="match status" value="1"/>
</dbReference>
<evidence type="ECO:0000313" key="4">
    <source>
        <dbReference type="Proteomes" id="UP000075653"/>
    </source>
</evidence>
<dbReference type="PANTHER" id="PTHR33755:SF6">
    <property type="entry name" value="PLASMID STABILIZATION SYSTEM PROTEIN"/>
    <property type="match status" value="1"/>
</dbReference>
<organism evidence="3 4">
    <name type="scientific">Ferrovum myxofaciens</name>
    <dbReference type="NCBI Taxonomy" id="416213"/>
    <lineage>
        <taxon>Bacteria</taxon>
        <taxon>Pseudomonadati</taxon>
        <taxon>Pseudomonadota</taxon>
        <taxon>Betaproteobacteria</taxon>
        <taxon>Ferrovales</taxon>
        <taxon>Ferrovaceae</taxon>
        <taxon>Ferrovum</taxon>
    </lineage>
</organism>
<dbReference type="PATRIC" id="fig|1789004.3.peg.2473"/>
<dbReference type="STRING" id="1789004.FEMY_23450"/>
<proteinExistence type="inferred from homology"/>
<evidence type="ECO:0000256" key="1">
    <source>
        <dbReference type="ARBA" id="ARBA00006226"/>
    </source>
</evidence>
<evidence type="ECO:0000256" key="2">
    <source>
        <dbReference type="ARBA" id="ARBA00022649"/>
    </source>
</evidence>